<dbReference type="GO" id="GO:0009678">
    <property type="term" value="F:diphosphate hydrolysis-driven proton transmembrane transporter activity"/>
    <property type="evidence" value="ECO:0007669"/>
    <property type="project" value="UniProtKB-EC"/>
</dbReference>
<keyword evidence="9 11" id="KW-0472">Membrane</keyword>
<keyword evidence="8" id="KW-0406">Ion transport</keyword>
<dbReference type="NCBIfam" id="TIGR01104">
    <property type="entry name" value="V_PPase"/>
    <property type="match status" value="1"/>
</dbReference>
<feature type="transmembrane region" description="Helical" evidence="11">
    <location>
        <begin position="305"/>
        <end position="329"/>
    </location>
</feature>
<feature type="transmembrane region" description="Helical" evidence="11">
    <location>
        <begin position="453"/>
        <end position="471"/>
    </location>
</feature>
<sequence length="793" mass="82369">MATLEELLSNTRIIRDEDINIKCVYNSGGVISFPCDVSAPTAVSVAIGAGGLALLFVIYLMHALKQSPRGNDKMNTISDKIKSGARAFLTTEYKYLAGFVFVVFGALLVLYSVDPPSDDKTDGIRYAASFLCGASLSAAAGWGGMVVATDANVRTTQAASEKGLAVALRVAFTGGAVMGFTVVGLGLAGLSLMYLFITYGYDDDARLGQRLEWASDAISGFGFGASSIALFARVAGGIYTKAADVGADLVGKVEMDIPEDDPRNPAVIADNVGDNVGDVAGMGADLFESFVGSIIAAITLAKGDVALVMLPFWVAGAGIVASMIAFFFVGTKDGANQKELMFALHKGTIVSSTLVVAFAAVITQFLFQDREDYGWRVFSCICIGLFAGVLIGQVTEYFTSYSYWPTQSITDAGVTGPATVIIQGLGVGMISTLFPTIIIVATILGCNGLSGEYGIAMAAVGMLSTLGVTLATDAYGPVADNAGGIAEMAELEESVRDTTDALDALGNTTAATGKGFAIGSAVLTALSLLSAFAEKAGLKDTGVTVGIGEPVVLSGVLIGAMLPFLFAALTMLSVQKAAGAIIIEVRRQFAEIPGLREGTAEADSDKCVAISTQSSVEEMILPGLYAILAPITVGFLIGPRALMGMLGGAIASGMMLAIMMANAGGAWDNSKKYIEIEGAKGGKGTETHKACVVGDTVGDPFKDTSGPALNILIKLMSIISLTIAPLMENHNEDWDVWYYGLIPLGVMIIGTYLVYQLFWATGHDIEAPMQQTKEVEAPEEVAAPAETSAAADA</sequence>
<accession>A0A7S3KXG4</accession>
<keyword evidence="4 11" id="KW-0812">Transmembrane</keyword>
<feature type="transmembrane region" description="Helical" evidence="11">
    <location>
        <begin position="420"/>
        <end position="446"/>
    </location>
</feature>
<feature type="transmembrane region" description="Helical" evidence="11">
    <location>
        <begin position="95"/>
        <end position="113"/>
    </location>
</feature>
<feature type="transmembrane region" description="Helical" evidence="11">
    <location>
        <begin position="217"/>
        <end position="235"/>
    </location>
</feature>
<evidence type="ECO:0000256" key="7">
    <source>
        <dbReference type="ARBA" id="ARBA00022989"/>
    </source>
</evidence>
<dbReference type="GO" id="GO:0012505">
    <property type="term" value="C:endomembrane system"/>
    <property type="evidence" value="ECO:0007669"/>
    <property type="project" value="UniProtKB-SubCell"/>
</dbReference>
<feature type="transmembrane region" description="Helical" evidence="11">
    <location>
        <begin position="619"/>
        <end position="637"/>
    </location>
</feature>
<feature type="transmembrane region" description="Helical" evidence="11">
    <location>
        <begin position="349"/>
        <end position="367"/>
    </location>
</feature>
<reference evidence="12" key="1">
    <citation type="submission" date="2021-01" db="EMBL/GenBank/DDBJ databases">
        <authorList>
            <person name="Corre E."/>
            <person name="Pelletier E."/>
            <person name="Niang G."/>
            <person name="Scheremetjew M."/>
            <person name="Finn R."/>
            <person name="Kale V."/>
            <person name="Holt S."/>
            <person name="Cochrane G."/>
            <person name="Meng A."/>
            <person name="Brown T."/>
            <person name="Cohen L."/>
        </authorList>
    </citation>
    <scope>NUCLEOTIDE SEQUENCE</scope>
    <source>
        <strain evidence="12">CCMP127</strain>
    </source>
</reference>
<evidence type="ECO:0000256" key="8">
    <source>
        <dbReference type="ARBA" id="ARBA00023065"/>
    </source>
</evidence>
<name>A0A7S3KXG4_9STRA</name>
<dbReference type="HAMAP" id="MF_01129">
    <property type="entry name" value="PPase_energized_pump"/>
    <property type="match status" value="1"/>
</dbReference>
<feature type="compositionally biased region" description="Low complexity" evidence="10">
    <location>
        <begin position="780"/>
        <end position="793"/>
    </location>
</feature>
<evidence type="ECO:0000313" key="12">
    <source>
        <dbReference type="EMBL" id="CAE0403950.1"/>
    </source>
</evidence>
<evidence type="ECO:0000256" key="4">
    <source>
        <dbReference type="ARBA" id="ARBA00022692"/>
    </source>
</evidence>
<evidence type="ECO:0000256" key="9">
    <source>
        <dbReference type="ARBA" id="ARBA00023136"/>
    </source>
</evidence>
<keyword evidence="5" id="KW-0460">Magnesium</keyword>
<dbReference type="EC" id="7.1.3.1" evidence="2"/>
<feature type="transmembrane region" description="Helical" evidence="11">
    <location>
        <begin position="42"/>
        <end position="64"/>
    </location>
</feature>
<evidence type="ECO:0000256" key="2">
    <source>
        <dbReference type="ARBA" id="ARBA00013242"/>
    </source>
</evidence>
<feature type="region of interest" description="Disordered" evidence="10">
    <location>
        <begin position="773"/>
        <end position="793"/>
    </location>
</feature>
<comment type="subcellular location">
    <subcellularLocation>
        <location evidence="1">Endomembrane system</location>
        <topology evidence="1">Multi-pass membrane protein</topology>
    </subcellularLocation>
</comment>
<protein>
    <recommendedName>
        <fullName evidence="2">H(+)-exporting diphosphatase</fullName>
        <ecNumber evidence="2">7.1.3.1</ecNumber>
    </recommendedName>
</protein>
<dbReference type="AlphaFoldDB" id="A0A7S3KXG4"/>
<dbReference type="NCBIfam" id="NF001960">
    <property type="entry name" value="PRK00733.3-5"/>
    <property type="match status" value="1"/>
</dbReference>
<evidence type="ECO:0000256" key="3">
    <source>
        <dbReference type="ARBA" id="ARBA00022448"/>
    </source>
</evidence>
<keyword evidence="6" id="KW-1278">Translocase</keyword>
<dbReference type="PIRSF" id="PIRSF001265">
    <property type="entry name" value="H+-PPase"/>
    <property type="match status" value="1"/>
</dbReference>
<dbReference type="PANTHER" id="PTHR31998">
    <property type="entry name" value="K(+)-INSENSITIVE PYROPHOSPHATE-ENERGIZED PROTON PUMP"/>
    <property type="match status" value="1"/>
</dbReference>
<dbReference type="InterPro" id="IPR004131">
    <property type="entry name" value="PPase-energised_H-pump"/>
</dbReference>
<keyword evidence="7 11" id="KW-1133">Transmembrane helix</keyword>
<gene>
    <name evidence="12" type="ORF">ACOF00016_LOCUS2138</name>
</gene>
<keyword evidence="3" id="KW-0813">Transport</keyword>
<dbReference type="GO" id="GO:0004427">
    <property type="term" value="F:inorganic diphosphate phosphatase activity"/>
    <property type="evidence" value="ECO:0007669"/>
    <property type="project" value="InterPro"/>
</dbReference>
<dbReference type="Pfam" id="PF03030">
    <property type="entry name" value="H_PPase"/>
    <property type="match status" value="1"/>
</dbReference>
<proteinExistence type="inferred from homology"/>
<evidence type="ECO:0000256" key="1">
    <source>
        <dbReference type="ARBA" id="ARBA00004127"/>
    </source>
</evidence>
<feature type="transmembrane region" description="Helical" evidence="11">
    <location>
        <begin position="125"/>
        <end position="149"/>
    </location>
</feature>
<feature type="transmembrane region" description="Helical" evidence="11">
    <location>
        <begin position="374"/>
        <end position="394"/>
    </location>
</feature>
<feature type="transmembrane region" description="Helical" evidence="11">
    <location>
        <begin position="736"/>
        <end position="755"/>
    </location>
</feature>
<evidence type="ECO:0000256" key="5">
    <source>
        <dbReference type="ARBA" id="ARBA00022842"/>
    </source>
</evidence>
<evidence type="ECO:0000256" key="11">
    <source>
        <dbReference type="SAM" id="Phobius"/>
    </source>
</evidence>
<dbReference type="GO" id="GO:0016020">
    <property type="term" value="C:membrane"/>
    <property type="evidence" value="ECO:0007669"/>
    <property type="project" value="InterPro"/>
</dbReference>
<feature type="transmembrane region" description="Helical" evidence="11">
    <location>
        <begin position="643"/>
        <end position="663"/>
    </location>
</feature>
<feature type="transmembrane region" description="Helical" evidence="11">
    <location>
        <begin position="551"/>
        <end position="572"/>
    </location>
</feature>
<evidence type="ECO:0000256" key="6">
    <source>
        <dbReference type="ARBA" id="ARBA00022967"/>
    </source>
</evidence>
<organism evidence="12">
    <name type="scientific">Amphora coffeiformis</name>
    <dbReference type="NCBI Taxonomy" id="265554"/>
    <lineage>
        <taxon>Eukaryota</taxon>
        <taxon>Sar</taxon>
        <taxon>Stramenopiles</taxon>
        <taxon>Ochrophyta</taxon>
        <taxon>Bacillariophyta</taxon>
        <taxon>Bacillariophyceae</taxon>
        <taxon>Bacillariophycidae</taxon>
        <taxon>Thalassiophysales</taxon>
        <taxon>Catenulaceae</taxon>
        <taxon>Amphora</taxon>
    </lineage>
</organism>
<feature type="transmembrane region" description="Helical" evidence="11">
    <location>
        <begin position="170"/>
        <end position="197"/>
    </location>
</feature>
<evidence type="ECO:0000256" key="10">
    <source>
        <dbReference type="SAM" id="MobiDB-lite"/>
    </source>
</evidence>
<dbReference type="EMBL" id="HBIM01002450">
    <property type="protein sequence ID" value="CAE0403950.1"/>
    <property type="molecule type" value="Transcribed_RNA"/>
</dbReference>